<reference evidence="11" key="1">
    <citation type="submission" date="2020-06" db="EMBL/GenBank/DDBJ databases">
        <authorList>
            <person name="Li T."/>
            <person name="Hu X."/>
            <person name="Zhang T."/>
            <person name="Song X."/>
            <person name="Zhang H."/>
            <person name="Dai N."/>
            <person name="Sheng W."/>
            <person name="Hou X."/>
            <person name="Wei L."/>
        </authorList>
    </citation>
    <scope>NUCLEOTIDE SEQUENCE</scope>
    <source>
        <strain evidence="11">G02</strain>
        <tissue evidence="11">Leaf</tissue>
    </source>
</reference>
<keyword evidence="5" id="KW-0804">Transcription</keyword>
<proteinExistence type="predicted"/>
<sequence length="580" mass="63335">MGHCISNESEGGLLSTDSPLSNDGDNFGDSSNRGSALKKGPWTTAEDAILIDYVKKHGEGNWNAVQKHTGLSRCGKSCRLRWANHLRPNLKKGAFTSEEERLIIELHANMGNKWARMAAHIAFVILLCNSWCARLLVETALDFLGRVQDTHLPGRTDNEIKNYWNTRIKRRQRAGLPLYPPELCLQGPPENQQSLNSCASYGRDTRSCDVLQSNGYKTPDIMFDSLTYAPELPDICDSGLQKCPQDPDEPMSDYGVGPAAETPSFDRAHTDNCENGMSQSFGFCIPYDPDHTELPLGINQDSHFMPNGFSAASKPIAGAEKSELPSLQYQVNGFGVWNPAPESLEFIQSSIGWTPPSGCPSPKSSGLLEALLYEANALSQSQDQFSDKATSSTISASDITDGSALKTSSQELKGYMDPLSSLGNSVGSIFNESPAHAIGSSLEEKLPVRILKSEPVDQSWVLDGERNGILNNFDCTRPAAILGSCWFEQSASFAKQQGSATDYILGDDLGSELNMSSGTSVSSLDLVLAPGIPCQLSAKSPIIPEKLPILEVLSIFHLFVPIFPWRYYDKIGLRCIQIQR</sequence>
<dbReference type="InterPro" id="IPR017930">
    <property type="entry name" value="Myb_dom"/>
</dbReference>
<evidence type="ECO:0000256" key="1">
    <source>
        <dbReference type="ARBA" id="ARBA00004123"/>
    </source>
</evidence>
<comment type="function">
    <text evidence="7">Transcription factor.</text>
</comment>
<evidence type="ECO:0000256" key="8">
    <source>
        <dbReference type="SAM" id="MobiDB-lite"/>
    </source>
</evidence>
<evidence type="ECO:0000256" key="3">
    <source>
        <dbReference type="ARBA" id="ARBA00023015"/>
    </source>
</evidence>
<dbReference type="PROSITE" id="PS50090">
    <property type="entry name" value="MYB_LIKE"/>
    <property type="match status" value="2"/>
</dbReference>
<keyword evidence="6" id="KW-0539">Nucleus</keyword>
<comment type="caution">
    <text evidence="11">The sequence shown here is derived from an EMBL/GenBank/DDBJ whole genome shotgun (WGS) entry which is preliminary data.</text>
</comment>
<dbReference type="InterPro" id="IPR009057">
    <property type="entry name" value="Homeodomain-like_sf"/>
</dbReference>
<dbReference type="GO" id="GO:0003677">
    <property type="term" value="F:DNA binding"/>
    <property type="evidence" value="ECO:0007669"/>
    <property type="project" value="UniProtKB-KW"/>
</dbReference>
<name>A0AAW2V7D2_SESRA</name>
<protein>
    <submittedName>
        <fullName evidence="11">Transcription factor</fullName>
    </submittedName>
</protein>
<dbReference type="PANTHER" id="PTHR47995">
    <property type="entry name" value="TRANSCRIPTION FACTOR MYB33-RELATED"/>
    <property type="match status" value="1"/>
</dbReference>
<evidence type="ECO:0000256" key="7">
    <source>
        <dbReference type="ARBA" id="ARBA00057804"/>
    </source>
</evidence>
<feature type="region of interest" description="Disordered" evidence="8">
    <location>
        <begin position="1"/>
        <end position="39"/>
    </location>
</feature>
<dbReference type="GO" id="GO:0005634">
    <property type="term" value="C:nucleus"/>
    <property type="evidence" value="ECO:0007669"/>
    <property type="project" value="UniProtKB-SubCell"/>
</dbReference>
<comment type="subcellular location">
    <subcellularLocation>
        <location evidence="1">Nucleus</location>
    </subcellularLocation>
</comment>
<evidence type="ECO:0000256" key="4">
    <source>
        <dbReference type="ARBA" id="ARBA00023125"/>
    </source>
</evidence>
<evidence type="ECO:0000313" key="11">
    <source>
        <dbReference type="EMBL" id="KAL0425404.1"/>
    </source>
</evidence>
<feature type="compositionally biased region" description="Polar residues" evidence="8">
    <location>
        <begin position="15"/>
        <end position="34"/>
    </location>
</feature>
<dbReference type="Gene3D" id="1.10.10.60">
    <property type="entry name" value="Homeodomain-like"/>
    <property type="match status" value="2"/>
</dbReference>
<evidence type="ECO:0000256" key="5">
    <source>
        <dbReference type="ARBA" id="ARBA00023163"/>
    </source>
</evidence>
<dbReference type="EMBL" id="JACGWJ010000004">
    <property type="protein sequence ID" value="KAL0425404.1"/>
    <property type="molecule type" value="Genomic_DNA"/>
</dbReference>
<evidence type="ECO:0000259" key="10">
    <source>
        <dbReference type="PROSITE" id="PS51294"/>
    </source>
</evidence>
<organism evidence="11">
    <name type="scientific">Sesamum radiatum</name>
    <name type="common">Black benniseed</name>
    <dbReference type="NCBI Taxonomy" id="300843"/>
    <lineage>
        <taxon>Eukaryota</taxon>
        <taxon>Viridiplantae</taxon>
        <taxon>Streptophyta</taxon>
        <taxon>Embryophyta</taxon>
        <taxon>Tracheophyta</taxon>
        <taxon>Spermatophyta</taxon>
        <taxon>Magnoliopsida</taxon>
        <taxon>eudicotyledons</taxon>
        <taxon>Gunneridae</taxon>
        <taxon>Pentapetalae</taxon>
        <taxon>asterids</taxon>
        <taxon>lamiids</taxon>
        <taxon>Lamiales</taxon>
        <taxon>Pedaliaceae</taxon>
        <taxon>Sesamum</taxon>
    </lineage>
</organism>
<dbReference type="InterPro" id="IPR001005">
    <property type="entry name" value="SANT/Myb"/>
</dbReference>
<dbReference type="Pfam" id="PF00249">
    <property type="entry name" value="Myb_DNA-binding"/>
    <property type="match status" value="2"/>
</dbReference>
<keyword evidence="2" id="KW-0677">Repeat</keyword>
<accession>A0AAW2V7D2</accession>
<feature type="domain" description="Myb-like" evidence="9">
    <location>
        <begin position="34"/>
        <end position="86"/>
    </location>
</feature>
<evidence type="ECO:0000256" key="6">
    <source>
        <dbReference type="ARBA" id="ARBA00023242"/>
    </source>
</evidence>
<dbReference type="PROSITE" id="PS51294">
    <property type="entry name" value="HTH_MYB"/>
    <property type="match status" value="2"/>
</dbReference>
<gene>
    <name evidence="11" type="ORF">Sradi_1075200</name>
</gene>
<feature type="domain" description="Myb-like" evidence="9">
    <location>
        <begin position="87"/>
        <end position="168"/>
    </location>
</feature>
<dbReference type="PANTHER" id="PTHR47995:SF18">
    <property type="entry name" value="TRANSCRIPTION FACTOR MYB65"/>
    <property type="match status" value="1"/>
</dbReference>
<reference evidence="11" key="2">
    <citation type="journal article" date="2024" name="Plant">
        <title>Genomic evolution and insights into agronomic trait innovations of Sesamum species.</title>
        <authorList>
            <person name="Miao H."/>
            <person name="Wang L."/>
            <person name="Qu L."/>
            <person name="Liu H."/>
            <person name="Sun Y."/>
            <person name="Le M."/>
            <person name="Wang Q."/>
            <person name="Wei S."/>
            <person name="Zheng Y."/>
            <person name="Lin W."/>
            <person name="Duan Y."/>
            <person name="Cao H."/>
            <person name="Xiong S."/>
            <person name="Wang X."/>
            <person name="Wei L."/>
            <person name="Li C."/>
            <person name="Ma Q."/>
            <person name="Ju M."/>
            <person name="Zhao R."/>
            <person name="Li G."/>
            <person name="Mu C."/>
            <person name="Tian Q."/>
            <person name="Mei H."/>
            <person name="Zhang T."/>
            <person name="Gao T."/>
            <person name="Zhang H."/>
        </authorList>
    </citation>
    <scope>NUCLEOTIDE SEQUENCE</scope>
    <source>
        <strain evidence="11">G02</strain>
    </source>
</reference>
<dbReference type="SUPFAM" id="SSF46689">
    <property type="entry name" value="Homeodomain-like"/>
    <property type="match status" value="1"/>
</dbReference>
<dbReference type="SMART" id="SM00717">
    <property type="entry name" value="SANT"/>
    <property type="match status" value="2"/>
</dbReference>
<evidence type="ECO:0000259" key="9">
    <source>
        <dbReference type="PROSITE" id="PS50090"/>
    </source>
</evidence>
<dbReference type="CDD" id="cd00167">
    <property type="entry name" value="SANT"/>
    <property type="match status" value="1"/>
</dbReference>
<keyword evidence="4" id="KW-0238">DNA-binding</keyword>
<dbReference type="AlphaFoldDB" id="A0AAW2V7D2"/>
<feature type="domain" description="HTH myb-type" evidence="10">
    <location>
        <begin position="34"/>
        <end position="90"/>
    </location>
</feature>
<evidence type="ECO:0000256" key="2">
    <source>
        <dbReference type="ARBA" id="ARBA00022737"/>
    </source>
</evidence>
<keyword evidence="3" id="KW-0805">Transcription regulation</keyword>
<dbReference type="FunFam" id="1.10.10.60:FF:000001">
    <property type="entry name" value="MYB-related transcription factor"/>
    <property type="match status" value="1"/>
</dbReference>
<feature type="domain" description="HTH myb-type" evidence="10">
    <location>
        <begin position="91"/>
        <end position="172"/>
    </location>
</feature>